<comment type="caution">
    <text evidence="2">The sequence shown here is derived from an EMBL/GenBank/DDBJ whole genome shotgun (WGS) entry which is preliminary data.</text>
</comment>
<feature type="transmembrane region" description="Helical" evidence="1">
    <location>
        <begin position="158"/>
        <end position="178"/>
    </location>
</feature>
<evidence type="ECO:0000313" key="3">
    <source>
        <dbReference type="Proteomes" id="UP000823989"/>
    </source>
</evidence>
<reference evidence="2" key="1">
    <citation type="journal article" date="2021" name="PeerJ">
        <title>Extensive microbial diversity within the chicken gut microbiome revealed by metagenomics and culture.</title>
        <authorList>
            <person name="Gilroy R."/>
            <person name="Ravi A."/>
            <person name="Getino M."/>
            <person name="Pursley I."/>
            <person name="Horton D.L."/>
            <person name="Alikhan N.F."/>
            <person name="Baker D."/>
            <person name="Gharbi K."/>
            <person name="Hall N."/>
            <person name="Watson M."/>
            <person name="Adriaenssens E.M."/>
            <person name="Foster-Nyarko E."/>
            <person name="Jarju S."/>
            <person name="Secka A."/>
            <person name="Antonio M."/>
            <person name="Oren A."/>
            <person name="Chaudhuri R.R."/>
            <person name="La Ragione R."/>
            <person name="Hildebrand F."/>
            <person name="Pallen M.J."/>
        </authorList>
    </citation>
    <scope>NUCLEOTIDE SEQUENCE</scope>
    <source>
        <strain evidence="2">ChiHjej13B12-752</strain>
    </source>
</reference>
<keyword evidence="1" id="KW-0472">Membrane</keyword>
<protein>
    <recommendedName>
        <fullName evidence="4">DUF1129 family protein</fullName>
    </recommendedName>
</protein>
<feature type="transmembrane region" description="Helical" evidence="1">
    <location>
        <begin position="86"/>
        <end position="108"/>
    </location>
</feature>
<accession>A0A9D1QIB9</accession>
<dbReference type="Gene3D" id="1.10.1900.10">
    <property type="entry name" value="c-terminal domain of poly(a) binding protein"/>
    <property type="match status" value="1"/>
</dbReference>
<evidence type="ECO:0008006" key="4">
    <source>
        <dbReference type="Google" id="ProtNLM"/>
    </source>
</evidence>
<dbReference type="PANTHER" id="PTHR41307">
    <property type="entry name" value="MEMBRANE PROTEIN-RELATED"/>
    <property type="match status" value="1"/>
</dbReference>
<evidence type="ECO:0000256" key="1">
    <source>
        <dbReference type="SAM" id="Phobius"/>
    </source>
</evidence>
<dbReference type="EMBL" id="DXHR01000036">
    <property type="protein sequence ID" value="HIW13747.1"/>
    <property type="molecule type" value="Genomic_DNA"/>
</dbReference>
<dbReference type="Proteomes" id="UP000823989">
    <property type="component" value="Unassembled WGS sequence"/>
</dbReference>
<proteinExistence type="predicted"/>
<feature type="transmembrane region" description="Helical" evidence="1">
    <location>
        <begin position="190"/>
        <end position="211"/>
    </location>
</feature>
<keyword evidence="1" id="KW-0812">Transmembrane</keyword>
<name>A0A9D1QIB9_9STAP</name>
<dbReference type="SUPFAM" id="SSF158560">
    <property type="entry name" value="BH3980-like"/>
    <property type="match status" value="1"/>
</dbReference>
<dbReference type="AlphaFoldDB" id="A0A9D1QIB9"/>
<keyword evidence="1" id="KW-1133">Transmembrane helix</keyword>
<organism evidence="2 3">
    <name type="scientific">Candidatus Salinicoccus stercoripullorum</name>
    <dbReference type="NCBI Taxonomy" id="2838756"/>
    <lineage>
        <taxon>Bacteria</taxon>
        <taxon>Bacillati</taxon>
        <taxon>Bacillota</taxon>
        <taxon>Bacilli</taxon>
        <taxon>Bacillales</taxon>
        <taxon>Staphylococcaceae</taxon>
        <taxon>Salinicoccus</taxon>
    </lineage>
</organism>
<dbReference type="PANTHER" id="PTHR41307:SF1">
    <property type="entry name" value="MEMBRANE PROTEIN"/>
    <property type="match status" value="1"/>
</dbReference>
<gene>
    <name evidence="2" type="ORF">H9891_11400</name>
</gene>
<sequence>NNRLREKLNPHNKEVYEDILVYIRLNYTSEDEETEEILNDLLIHTVQAQRDGKNIESVTGEDYKEYAASIIQELPQRNIWKLAGRIALIFLGVMYLFSFFTDLIFNIIDRAPLSITIDATAEIFYIVIMALSGVGFVFLFFHTMQYTLFRNWPAWKEYGLFFIISAVSFLIIIFLGFLKNAVDIGPSIEMSLWFPVMLGIILVMLGFYLLFKPGSNAGR</sequence>
<evidence type="ECO:0000313" key="2">
    <source>
        <dbReference type="EMBL" id="HIW13747.1"/>
    </source>
</evidence>
<reference evidence="2" key="2">
    <citation type="submission" date="2021-04" db="EMBL/GenBank/DDBJ databases">
        <authorList>
            <person name="Gilroy R."/>
        </authorList>
    </citation>
    <scope>NUCLEOTIDE SEQUENCE</scope>
    <source>
        <strain evidence="2">ChiHjej13B12-752</strain>
    </source>
</reference>
<feature type="transmembrane region" description="Helical" evidence="1">
    <location>
        <begin position="123"/>
        <end position="146"/>
    </location>
</feature>
<feature type="non-terminal residue" evidence="2">
    <location>
        <position position="1"/>
    </location>
</feature>